<dbReference type="InterPro" id="IPR012310">
    <property type="entry name" value="DNA_ligase_ATP-dep_cent"/>
</dbReference>
<dbReference type="InterPro" id="IPR012340">
    <property type="entry name" value="NA-bd_OB-fold"/>
</dbReference>
<evidence type="ECO:0000256" key="4">
    <source>
        <dbReference type="ARBA" id="ARBA00034003"/>
    </source>
</evidence>
<organism evidence="7">
    <name type="scientific">uncultured Nocardioidaceae bacterium</name>
    <dbReference type="NCBI Taxonomy" id="253824"/>
    <lineage>
        <taxon>Bacteria</taxon>
        <taxon>Bacillati</taxon>
        <taxon>Actinomycetota</taxon>
        <taxon>Actinomycetes</taxon>
        <taxon>Propionibacteriales</taxon>
        <taxon>Nocardioidaceae</taxon>
        <taxon>environmental samples</taxon>
    </lineage>
</organism>
<comment type="catalytic activity">
    <reaction evidence="4">
        <text>ATP + (deoxyribonucleotide)n-3'-hydroxyl + 5'-phospho-(deoxyribonucleotide)m = (deoxyribonucleotide)n+m + AMP + diphosphate.</text>
        <dbReference type="EC" id="6.5.1.1"/>
    </reaction>
</comment>
<dbReference type="PANTHER" id="PTHR45674:SF4">
    <property type="entry name" value="DNA LIGASE 1"/>
    <property type="match status" value="1"/>
</dbReference>
<evidence type="ECO:0000256" key="1">
    <source>
        <dbReference type="ARBA" id="ARBA00007572"/>
    </source>
</evidence>
<accession>A0A6J4LJA2</accession>
<comment type="similarity">
    <text evidence="1">Belongs to the ATP-dependent DNA ligase family.</text>
</comment>
<dbReference type="Gene3D" id="3.30.1490.70">
    <property type="match status" value="1"/>
</dbReference>
<gene>
    <name evidence="7" type="ORF">AVDCRST_MAG29-1013</name>
</gene>
<evidence type="ECO:0000256" key="3">
    <source>
        <dbReference type="ARBA" id="ARBA00022598"/>
    </source>
</evidence>
<proteinExistence type="inferred from homology"/>
<feature type="region of interest" description="Disordered" evidence="5">
    <location>
        <begin position="300"/>
        <end position="319"/>
    </location>
</feature>
<name>A0A6J4LJA2_9ACTN</name>
<dbReference type="SUPFAM" id="SSF56091">
    <property type="entry name" value="DNA ligase/mRNA capping enzyme, catalytic domain"/>
    <property type="match status" value="1"/>
</dbReference>
<dbReference type="CDD" id="cd07971">
    <property type="entry name" value="OBF_DNA_ligase_LigD"/>
    <property type="match status" value="1"/>
</dbReference>
<dbReference type="Pfam" id="PF01068">
    <property type="entry name" value="DNA_ligase_A_M"/>
    <property type="match status" value="1"/>
</dbReference>
<dbReference type="GO" id="GO:0003910">
    <property type="term" value="F:DNA ligase (ATP) activity"/>
    <property type="evidence" value="ECO:0007669"/>
    <property type="project" value="UniProtKB-EC"/>
</dbReference>
<evidence type="ECO:0000256" key="5">
    <source>
        <dbReference type="SAM" id="MobiDB-lite"/>
    </source>
</evidence>
<dbReference type="PROSITE" id="PS50160">
    <property type="entry name" value="DNA_LIGASE_A3"/>
    <property type="match status" value="1"/>
</dbReference>
<protein>
    <recommendedName>
        <fullName evidence="2">DNA ligase (ATP)</fullName>
        <ecNumber evidence="2">6.5.1.1</ecNumber>
    </recommendedName>
</protein>
<evidence type="ECO:0000313" key="7">
    <source>
        <dbReference type="EMBL" id="CAA9330394.1"/>
    </source>
</evidence>
<dbReference type="GO" id="GO:0006310">
    <property type="term" value="P:DNA recombination"/>
    <property type="evidence" value="ECO:0007669"/>
    <property type="project" value="InterPro"/>
</dbReference>
<dbReference type="Gene3D" id="3.30.470.30">
    <property type="entry name" value="DNA ligase/mRNA capping enzyme"/>
    <property type="match status" value="1"/>
</dbReference>
<dbReference type="NCBIfam" id="TIGR02779">
    <property type="entry name" value="NHEJ_ligase_lig"/>
    <property type="match status" value="1"/>
</dbReference>
<dbReference type="GO" id="GO:0006281">
    <property type="term" value="P:DNA repair"/>
    <property type="evidence" value="ECO:0007669"/>
    <property type="project" value="InterPro"/>
</dbReference>
<dbReference type="EMBL" id="CADCUG010000054">
    <property type="protein sequence ID" value="CAA9330394.1"/>
    <property type="molecule type" value="Genomic_DNA"/>
</dbReference>
<feature type="domain" description="ATP-dependent DNA ligase family profile" evidence="6">
    <location>
        <begin position="110"/>
        <end position="200"/>
    </location>
</feature>
<dbReference type="CDD" id="cd07906">
    <property type="entry name" value="Adenylation_DNA_ligase_LigD_LigC"/>
    <property type="match status" value="1"/>
</dbReference>
<dbReference type="InterPro" id="IPR012309">
    <property type="entry name" value="DNA_ligase_ATP-dep_C"/>
</dbReference>
<dbReference type="SUPFAM" id="SSF50249">
    <property type="entry name" value="Nucleic acid-binding proteins"/>
    <property type="match status" value="1"/>
</dbReference>
<dbReference type="AlphaFoldDB" id="A0A6J4LJA2"/>
<dbReference type="EC" id="6.5.1.1" evidence="2"/>
<dbReference type="PANTHER" id="PTHR45674">
    <property type="entry name" value="DNA LIGASE 1/3 FAMILY MEMBER"/>
    <property type="match status" value="1"/>
</dbReference>
<evidence type="ECO:0000256" key="2">
    <source>
        <dbReference type="ARBA" id="ARBA00012727"/>
    </source>
</evidence>
<evidence type="ECO:0000259" key="6">
    <source>
        <dbReference type="PROSITE" id="PS50160"/>
    </source>
</evidence>
<sequence length="319" mass="35240">MPTYAARDSRFVQPMLATATPRRFSDPDWLFEPKLDGVRTLALYDSQGTRLVSRNRNDVTASYPEIAAALDDALEADDAVLDGEVVAFAGGRSSFGRLQQRIHLTGARRIAATGVPVYYYAFDLLRWDGHDATRVPLRQRKALLRDAVSWVDPLRYCAHVEGDGESLFAQACRDGEEGVIAKRAASRYVSGRSRDWLKMKCVREQEVVIGGFTEPTGARAGIGALLIGYYADGALRYGGKVGTGFTQAALADLRARLEALESPAAPFVDPPRERTAHWVRPQLVAQVAFQEWTGSGRLRHPSYKGLRTDKAPMEVTREP</sequence>
<dbReference type="InterPro" id="IPR050191">
    <property type="entry name" value="ATP-dep_DNA_ligase"/>
</dbReference>
<dbReference type="Gene3D" id="2.40.50.140">
    <property type="entry name" value="Nucleic acid-binding proteins"/>
    <property type="match status" value="1"/>
</dbReference>
<feature type="compositionally biased region" description="Basic and acidic residues" evidence="5">
    <location>
        <begin position="306"/>
        <end position="319"/>
    </location>
</feature>
<dbReference type="Pfam" id="PF04679">
    <property type="entry name" value="DNA_ligase_A_C"/>
    <property type="match status" value="1"/>
</dbReference>
<keyword evidence="3 7" id="KW-0436">Ligase</keyword>
<dbReference type="GO" id="GO:0005524">
    <property type="term" value="F:ATP binding"/>
    <property type="evidence" value="ECO:0007669"/>
    <property type="project" value="InterPro"/>
</dbReference>
<reference evidence="7" key="1">
    <citation type="submission" date="2020-02" db="EMBL/GenBank/DDBJ databases">
        <authorList>
            <person name="Meier V. D."/>
        </authorList>
    </citation>
    <scope>NUCLEOTIDE SEQUENCE</scope>
    <source>
        <strain evidence="7">AVDCRST_MAG29</strain>
    </source>
</reference>
<dbReference type="InterPro" id="IPR014146">
    <property type="entry name" value="LigD_ligase_dom"/>
</dbReference>